<dbReference type="CDD" id="cd07516">
    <property type="entry name" value="HAD_Pase"/>
    <property type="match status" value="1"/>
</dbReference>
<gene>
    <name evidence="1" type="ORF">KHA97_12880</name>
</gene>
<comment type="caution">
    <text evidence="1">The sequence shown here is derived from an EMBL/GenBank/DDBJ whole genome shotgun (WGS) entry which is preliminary data.</text>
</comment>
<dbReference type="InterPro" id="IPR000150">
    <property type="entry name" value="Cof"/>
</dbReference>
<dbReference type="RefSeq" id="WP_213125125.1">
    <property type="nucleotide sequence ID" value="NZ_JAGYPG010000002.1"/>
</dbReference>
<sequence>MIKCIATDMDGTLLNARQEVSEENIRAIRAAEEKGIDVVVVTGRAYNEVRYVLDKTGLKLPAICVNGGEIRDVEGKVSYSVGLNGPTAAQVTSVFEELNIYFELYTEGGTYTTDYEKGIQVLVDIYHTANPSQDVEKIRESADERFHQRLIHVIDEFEPIFDAKDCHVYKFLAFSLDEELLMEASERLKKIGGLEVTSSGRNNLEVMHHEAQKGSALRRYVEDKGISLEDTMAMGDNYNDLSMLKIVGHSVAMGNSEQEIKNICRYETDTNDEDGVAKAIMKALEQMETTR</sequence>
<dbReference type="SFLD" id="SFLDS00003">
    <property type="entry name" value="Haloacid_Dehalogenase"/>
    <property type="match status" value="1"/>
</dbReference>
<proteinExistence type="predicted"/>
<dbReference type="PROSITE" id="PS01229">
    <property type="entry name" value="COF_2"/>
    <property type="match status" value="1"/>
</dbReference>
<dbReference type="SFLD" id="SFLDG01140">
    <property type="entry name" value="C2.B:_Phosphomannomutase_and_P"/>
    <property type="match status" value="1"/>
</dbReference>
<dbReference type="EMBL" id="JAGYPG010000002">
    <property type="protein sequence ID" value="MBS4195954.1"/>
    <property type="molecule type" value="Genomic_DNA"/>
</dbReference>
<dbReference type="PANTHER" id="PTHR10000:SF55">
    <property type="entry name" value="5-AMINO-6-(5-PHOSPHO-D-RIBITYLAMINO)URACIL PHOSPHATASE YCSE"/>
    <property type="match status" value="1"/>
</dbReference>
<dbReference type="InterPro" id="IPR036412">
    <property type="entry name" value="HAD-like_sf"/>
</dbReference>
<dbReference type="GO" id="GO:0000287">
    <property type="term" value="F:magnesium ion binding"/>
    <property type="evidence" value="ECO:0007669"/>
    <property type="project" value="TreeGrafter"/>
</dbReference>
<dbReference type="SFLD" id="SFLDG01144">
    <property type="entry name" value="C2.B.4:_PGP_Like"/>
    <property type="match status" value="1"/>
</dbReference>
<dbReference type="Gene3D" id="3.30.1240.10">
    <property type="match status" value="1"/>
</dbReference>
<evidence type="ECO:0000313" key="2">
    <source>
        <dbReference type="Proteomes" id="UP000681414"/>
    </source>
</evidence>
<organism evidence="1 2">
    <name type="scientific">Lederbergia citri</name>
    <dbReference type="NCBI Taxonomy" id="2833580"/>
    <lineage>
        <taxon>Bacteria</taxon>
        <taxon>Bacillati</taxon>
        <taxon>Bacillota</taxon>
        <taxon>Bacilli</taxon>
        <taxon>Bacillales</taxon>
        <taxon>Bacillaceae</taxon>
        <taxon>Lederbergia</taxon>
    </lineage>
</organism>
<dbReference type="Proteomes" id="UP000681414">
    <property type="component" value="Unassembled WGS sequence"/>
</dbReference>
<dbReference type="InterPro" id="IPR023214">
    <property type="entry name" value="HAD_sf"/>
</dbReference>
<protein>
    <submittedName>
        <fullName evidence="1">HAD family phosphatase</fullName>
    </submittedName>
</protein>
<dbReference type="Pfam" id="PF08282">
    <property type="entry name" value="Hydrolase_3"/>
    <property type="match status" value="1"/>
</dbReference>
<dbReference type="Gene3D" id="3.40.50.1000">
    <property type="entry name" value="HAD superfamily/HAD-like"/>
    <property type="match status" value="1"/>
</dbReference>
<dbReference type="InterPro" id="IPR006379">
    <property type="entry name" value="HAD-SF_hydro_IIB"/>
</dbReference>
<dbReference type="SUPFAM" id="SSF56784">
    <property type="entry name" value="HAD-like"/>
    <property type="match status" value="1"/>
</dbReference>
<keyword evidence="2" id="KW-1185">Reference proteome</keyword>
<dbReference type="AlphaFoldDB" id="A0A942TGJ0"/>
<dbReference type="GO" id="GO:0005829">
    <property type="term" value="C:cytosol"/>
    <property type="evidence" value="ECO:0007669"/>
    <property type="project" value="TreeGrafter"/>
</dbReference>
<dbReference type="NCBIfam" id="TIGR00099">
    <property type="entry name" value="Cof-subfamily"/>
    <property type="match status" value="1"/>
</dbReference>
<evidence type="ECO:0000313" key="1">
    <source>
        <dbReference type="EMBL" id="MBS4195954.1"/>
    </source>
</evidence>
<dbReference type="PANTHER" id="PTHR10000">
    <property type="entry name" value="PHOSPHOSERINE PHOSPHATASE"/>
    <property type="match status" value="1"/>
</dbReference>
<dbReference type="NCBIfam" id="TIGR01484">
    <property type="entry name" value="HAD-SF-IIB"/>
    <property type="match status" value="1"/>
</dbReference>
<accession>A0A942TGJ0</accession>
<reference evidence="1 2" key="1">
    <citation type="submission" date="2021-05" db="EMBL/GenBank/DDBJ databases">
        <title>Novel Bacillus species.</title>
        <authorList>
            <person name="Liu G."/>
        </authorList>
    </citation>
    <scope>NUCLEOTIDE SEQUENCE [LARGE SCALE GENOMIC DNA]</scope>
    <source>
        <strain evidence="2">FJAT-49780</strain>
    </source>
</reference>
<dbReference type="GO" id="GO:0016791">
    <property type="term" value="F:phosphatase activity"/>
    <property type="evidence" value="ECO:0007669"/>
    <property type="project" value="TreeGrafter"/>
</dbReference>
<name>A0A942TGJ0_9BACI</name>